<proteinExistence type="predicted"/>
<comment type="caution">
    <text evidence="1">The sequence shown here is derived from an EMBL/GenBank/DDBJ whole genome shotgun (WGS) entry which is preliminary data.</text>
</comment>
<dbReference type="InterPro" id="IPR019861">
    <property type="entry name" value="PorP/SprF_Bacteroidetes"/>
</dbReference>
<dbReference type="Pfam" id="PF11751">
    <property type="entry name" value="PorP_SprF"/>
    <property type="match status" value="1"/>
</dbReference>
<gene>
    <name evidence="1" type="ORF">SDC9_70765</name>
</gene>
<organism evidence="1">
    <name type="scientific">bioreactor metagenome</name>
    <dbReference type="NCBI Taxonomy" id="1076179"/>
    <lineage>
        <taxon>unclassified sequences</taxon>
        <taxon>metagenomes</taxon>
        <taxon>ecological metagenomes</taxon>
    </lineage>
</organism>
<dbReference type="AlphaFoldDB" id="A0A644YDQ9"/>
<sequence length="300" mass="33545">MKKILILSVILFVSVASIAQQESMYSQYTFNSFVLNPAVAGSNDYMPFRFGIRRQWTGIKDGPMTQLLSMHTSIGQTDRMGTGGVIIHDQYGPLSKSGIRGAFSYTINPDAETKFAFGISLSCYQLTVDETNLNIIDPSDAVINGEKESVIIPDADFGFYVHNERLFAGFSATQLIQYPLNLNNDLREQVPHYYLLGGYRFTISESTEMEPSLLVKKNGPMPVQVDITARAIFNKNYWCGLSFRTQDAAVLMIGMNYEQFTIGYAFDYTVSALSNINNGTHEIVLGYNLRHKARTSTPIL</sequence>
<accession>A0A644YDQ9</accession>
<dbReference type="EMBL" id="VSSQ01004228">
    <property type="protein sequence ID" value="MPM24284.1"/>
    <property type="molecule type" value="Genomic_DNA"/>
</dbReference>
<evidence type="ECO:0008006" key="2">
    <source>
        <dbReference type="Google" id="ProtNLM"/>
    </source>
</evidence>
<evidence type="ECO:0000313" key="1">
    <source>
        <dbReference type="EMBL" id="MPM24284.1"/>
    </source>
</evidence>
<protein>
    <recommendedName>
        <fullName evidence="2">Type IX secretion system membrane protein PorP/SprF</fullName>
    </recommendedName>
</protein>
<dbReference type="NCBIfam" id="TIGR03519">
    <property type="entry name" value="T9SS_PorP_fam"/>
    <property type="match status" value="1"/>
</dbReference>
<name>A0A644YDQ9_9ZZZZ</name>
<reference evidence="1" key="1">
    <citation type="submission" date="2019-08" db="EMBL/GenBank/DDBJ databases">
        <authorList>
            <person name="Kucharzyk K."/>
            <person name="Murdoch R.W."/>
            <person name="Higgins S."/>
            <person name="Loffler F."/>
        </authorList>
    </citation>
    <scope>NUCLEOTIDE SEQUENCE</scope>
</reference>